<dbReference type="Proteomes" id="UP001234343">
    <property type="component" value="Unassembled WGS sequence"/>
</dbReference>
<comment type="caution">
    <text evidence="1">The sequence shown here is derived from an EMBL/GenBank/DDBJ whole genome shotgun (WGS) entry which is preliminary data.</text>
</comment>
<organism evidence="1 2">
    <name type="scientific">Alteromonas arenosi</name>
    <dbReference type="NCBI Taxonomy" id="3055817"/>
    <lineage>
        <taxon>Bacteria</taxon>
        <taxon>Pseudomonadati</taxon>
        <taxon>Pseudomonadota</taxon>
        <taxon>Gammaproteobacteria</taxon>
        <taxon>Alteromonadales</taxon>
        <taxon>Alteromonadaceae</taxon>
        <taxon>Alteromonas/Salinimonas group</taxon>
        <taxon>Alteromonas</taxon>
    </lineage>
</organism>
<reference evidence="1 2" key="1">
    <citation type="submission" date="2023-06" db="EMBL/GenBank/DDBJ databases">
        <title>Alteromonas sp. ASW11-36 isolated from intertidal sand.</title>
        <authorList>
            <person name="Li Y."/>
        </authorList>
    </citation>
    <scope>NUCLEOTIDE SEQUENCE [LARGE SCALE GENOMIC DNA]</scope>
    <source>
        <strain evidence="1 2">ASW11-36</strain>
    </source>
</reference>
<accession>A0ABT7T114</accession>
<dbReference type="SUPFAM" id="SSF53850">
    <property type="entry name" value="Periplasmic binding protein-like II"/>
    <property type="match status" value="1"/>
</dbReference>
<dbReference type="EMBL" id="JAUCBP010000011">
    <property type="protein sequence ID" value="MDM7861494.1"/>
    <property type="molecule type" value="Genomic_DNA"/>
</dbReference>
<dbReference type="Gene3D" id="3.40.190.10">
    <property type="entry name" value="Periplasmic binding protein-like II"/>
    <property type="match status" value="1"/>
</dbReference>
<evidence type="ECO:0000313" key="1">
    <source>
        <dbReference type="EMBL" id="MDM7861494.1"/>
    </source>
</evidence>
<sequence>MLIFAALSVLASALLGLWFGEKKIEPLALIGEKTTYCDAPFSQNPRNLTVYVTDLWLSRTVLDLLCEDPVVRRQFGNVTMILGSNDFDTYRYISYGIADLALVKDNLVSAFGSDQAYGYRAVAQYPDYQAFFIGKTEKPIITKEYFLGKRIGLLDYPSSRSGHVVPKSQLQKIGINESNSTILYYNSHQELRDKLLVGEVDIIASYWDDDDDQTLSITYRTEIISDITGSKWYVRGQQRNTDLVCALQRTITDISNGHPSSYYHGVQPLLEECND</sequence>
<evidence type="ECO:0000313" key="2">
    <source>
        <dbReference type="Proteomes" id="UP001234343"/>
    </source>
</evidence>
<evidence type="ECO:0008006" key="3">
    <source>
        <dbReference type="Google" id="ProtNLM"/>
    </source>
</evidence>
<protein>
    <recommendedName>
        <fullName evidence="3">Phosphate/phosphite/phosphonate ABC transporter substrate-binding protein</fullName>
    </recommendedName>
</protein>
<name>A0ABT7T114_9ALTE</name>
<gene>
    <name evidence="1" type="ORF">QTP81_12905</name>
</gene>
<proteinExistence type="predicted"/>
<dbReference type="RefSeq" id="WP_289366053.1">
    <property type="nucleotide sequence ID" value="NZ_JAUCBP010000011.1"/>
</dbReference>
<keyword evidence="2" id="KW-1185">Reference proteome</keyword>